<keyword evidence="1" id="KW-0812">Transmembrane</keyword>
<comment type="caution">
    <text evidence="2">The sequence shown here is derived from an EMBL/GenBank/DDBJ whole genome shotgun (WGS) entry which is preliminary data.</text>
</comment>
<feature type="transmembrane region" description="Helical" evidence="1">
    <location>
        <begin position="6"/>
        <end position="29"/>
    </location>
</feature>
<protein>
    <submittedName>
        <fullName evidence="2">Type IV pilus assembly protein PilW</fullName>
    </submittedName>
</protein>
<proteinExistence type="predicted"/>
<evidence type="ECO:0000313" key="2">
    <source>
        <dbReference type="EMBL" id="MDP9893492.1"/>
    </source>
</evidence>
<dbReference type="InterPro" id="IPR032092">
    <property type="entry name" value="PilW"/>
</dbReference>
<gene>
    <name evidence="2" type="ORF">J2W31_002607</name>
</gene>
<dbReference type="PROSITE" id="PS00409">
    <property type="entry name" value="PROKAR_NTER_METHYL"/>
    <property type="match status" value="1"/>
</dbReference>
<dbReference type="InterPro" id="IPR012902">
    <property type="entry name" value="N_methyl_site"/>
</dbReference>
<dbReference type="RefSeq" id="WP_307685014.1">
    <property type="nucleotide sequence ID" value="NZ_JAUSRD010000005.1"/>
</dbReference>
<dbReference type="AlphaFoldDB" id="A0AAW8CX38"/>
<name>A0AAW8CX38_9BURK</name>
<dbReference type="EMBL" id="JAUSRD010000005">
    <property type="protein sequence ID" value="MDP9893492.1"/>
    <property type="molecule type" value="Genomic_DNA"/>
</dbReference>
<dbReference type="Pfam" id="PF16074">
    <property type="entry name" value="PilW"/>
    <property type="match status" value="1"/>
</dbReference>
<keyword evidence="1" id="KW-0472">Membrane</keyword>
<dbReference type="GO" id="GO:0043683">
    <property type="term" value="P:type IV pilus assembly"/>
    <property type="evidence" value="ECO:0007669"/>
    <property type="project" value="InterPro"/>
</dbReference>
<sequence>MGGFTLLELLISVTIGLVILASSLSLYVASSRGSQMSQVETQMNEDGILAINLIQQQLKQAGYSRQIIPAAGATVMGNYAGPAVRGCDGGFTDAGAAFGSLACATGSGSAAIAIRYEATADNTARTSDTPPLPTNCVGNAINPTTASQVNPQPTPTSAAGVYALADNRYAVTDATTQPMLSCRGSEKSGSNNVIGTSQPLLANVESMQILYGVASRPSAELAGTYDPMRHQIVSYLSASGVDALTSTGVLPNATEDRWGRVLSVRVCLLMRSDQPVRDAPTGGMAYKDCKNVDASSTDGYLRRTYTTTVLLRNRVIAQ</sequence>
<evidence type="ECO:0000313" key="3">
    <source>
        <dbReference type="Proteomes" id="UP001242045"/>
    </source>
</evidence>
<accession>A0AAW8CX38</accession>
<reference evidence="2" key="1">
    <citation type="submission" date="2023-07" db="EMBL/GenBank/DDBJ databases">
        <title>Sorghum-associated microbial communities from plants grown in Nebraska, USA.</title>
        <authorList>
            <person name="Schachtman D."/>
        </authorList>
    </citation>
    <scope>NUCLEOTIDE SEQUENCE</scope>
    <source>
        <strain evidence="2">DS3754</strain>
    </source>
</reference>
<keyword evidence="1" id="KW-1133">Transmembrane helix</keyword>
<dbReference type="Proteomes" id="UP001242045">
    <property type="component" value="Unassembled WGS sequence"/>
</dbReference>
<organism evidence="2 3">
    <name type="scientific">Variovorax boronicumulans</name>
    <dbReference type="NCBI Taxonomy" id="436515"/>
    <lineage>
        <taxon>Bacteria</taxon>
        <taxon>Pseudomonadati</taxon>
        <taxon>Pseudomonadota</taxon>
        <taxon>Betaproteobacteria</taxon>
        <taxon>Burkholderiales</taxon>
        <taxon>Comamonadaceae</taxon>
        <taxon>Variovorax</taxon>
    </lineage>
</organism>
<evidence type="ECO:0000256" key="1">
    <source>
        <dbReference type="SAM" id="Phobius"/>
    </source>
</evidence>